<feature type="repeat" description="TPR" evidence="3">
    <location>
        <begin position="1082"/>
        <end position="1115"/>
    </location>
</feature>
<feature type="repeat" description="TPR" evidence="3">
    <location>
        <begin position="1048"/>
        <end position="1081"/>
    </location>
</feature>
<dbReference type="PANTHER" id="PTHR44858:SF1">
    <property type="entry name" value="UDP-N-ACETYLGLUCOSAMINE--PEPTIDE N-ACETYLGLUCOSAMINYLTRANSFERASE SPINDLY-RELATED"/>
    <property type="match status" value="1"/>
</dbReference>
<feature type="repeat" description="TPR" evidence="3">
    <location>
        <begin position="674"/>
        <end position="707"/>
    </location>
</feature>
<organism evidence="4 5">
    <name type="scientific">Sphaerisporangium rubeum</name>
    <dbReference type="NCBI Taxonomy" id="321317"/>
    <lineage>
        <taxon>Bacteria</taxon>
        <taxon>Bacillati</taxon>
        <taxon>Actinomycetota</taxon>
        <taxon>Actinomycetes</taxon>
        <taxon>Streptosporangiales</taxon>
        <taxon>Streptosporangiaceae</taxon>
        <taxon>Sphaerisporangium</taxon>
    </lineage>
</organism>
<evidence type="ECO:0000256" key="2">
    <source>
        <dbReference type="ARBA" id="ARBA00022803"/>
    </source>
</evidence>
<feature type="repeat" description="TPR" evidence="3">
    <location>
        <begin position="742"/>
        <end position="775"/>
    </location>
</feature>
<feature type="repeat" description="TPR" evidence="3">
    <location>
        <begin position="776"/>
        <end position="809"/>
    </location>
</feature>
<reference evidence="4 5" key="1">
    <citation type="submission" date="2020-08" db="EMBL/GenBank/DDBJ databases">
        <title>Sequencing the genomes of 1000 actinobacteria strains.</title>
        <authorList>
            <person name="Klenk H.-P."/>
        </authorList>
    </citation>
    <scope>NUCLEOTIDE SEQUENCE [LARGE SCALE GENOMIC DNA]</scope>
    <source>
        <strain evidence="4 5">DSM 44936</strain>
    </source>
</reference>
<dbReference type="PROSITE" id="PS50005">
    <property type="entry name" value="TPR"/>
    <property type="match status" value="16"/>
</dbReference>
<evidence type="ECO:0000313" key="4">
    <source>
        <dbReference type="EMBL" id="MBB6476486.1"/>
    </source>
</evidence>
<feature type="repeat" description="TPR" evidence="3">
    <location>
        <begin position="640"/>
        <end position="673"/>
    </location>
</feature>
<dbReference type="InterPro" id="IPR050498">
    <property type="entry name" value="Ycf3"/>
</dbReference>
<keyword evidence="5" id="KW-1185">Reference proteome</keyword>
<dbReference type="Gene3D" id="1.25.40.10">
    <property type="entry name" value="Tetratricopeptide repeat domain"/>
    <property type="match status" value="7"/>
</dbReference>
<feature type="repeat" description="TPR" evidence="3">
    <location>
        <begin position="844"/>
        <end position="877"/>
    </location>
</feature>
<dbReference type="Pfam" id="PF00515">
    <property type="entry name" value="TPR_1"/>
    <property type="match status" value="8"/>
</dbReference>
<dbReference type="Proteomes" id="UP000555564">
    <property type="component" value="Unassembled WGS sequence"/>
</dbReference>
<evidence type="ECO:0000256" key="3">
    <source>
        <dbReference type="PROSITE-ProRule" id="PRU00339"/>
    </source>
</evidence>
<feature type="repeat" description="TPR" evidence="3">
    <location>
        <begin position="810"/>
        <end position="843"/>
    </location>
</feature>
<keyword evidence="2 3" id="KW-0802">TPR repeat</keyword>
<dbReference type="GO" id="GO:0046813">
    <property type="term" value="P:receptor-mediated virion attachment to host cell"/>
    <property type="evidence" value="ECO:0007669"/>
    <property type="project" value="TreeGrafter"/>
</dbReference>
<feature type="repeat" description="TPR" evidence="3">
    <location>
        <begin position="946"/>
        <end position="979"/>
    </location>
</feature>
<accession>A0A7X0IJS6</accession>
<feature type="repeat" description="TPR" evidence="3">
    <location>
        <begin position="980"/>
        <end position="1013"/>
    </location>
</feature>
<dbReference type="Pfam" id="PF13414">
    <property type="entry name" value="TPR_11"/>
    <property type="match status" value="3"/>
</dbReference>
<dbReference type="Pfam" id="PF13181">
    <property type="entry name" value="TPR_8"/>
    <property type="match status" value="1"/>
</dbReference>
<dbReference type="EMBL" id="JACHIU010000001">
    <property type="protein sequence ID" value="MBB6476486.1"/>
    <property type="molecule type" value="Genomic_DNA"/>
</dbReference>
<dbReference type="Pfam" id="PF13424">
    <property type="entry name" value="TPR_12"/>
    <property type="match status" value="1"/>
</dbReference>
<feature type="repeat" description="TPR" evidence="3">
    <location>
        <begin position="708"/>
        <end position="741"/>
    </location>
</feature>
<feature type="repeat" description="TPR" evidence="3">
    <location>
        <begin position="878"/>
        <end position="911"/>
    </location>
</feature>
<feature type="repeat" description="TPR" evidence="3">
    <location>
        <begin position="1014"/>
        <end position="1047"/>
    </location>
</feature>
<feature type="repeat" description="TPR" evidence="3">
    <location>
        <begin position="606"/>
        <end position="639"/>
    </location>
</feature>
<sequence length="1228" mass="137144">MAESFLSLQDLIRRRQQAGFVGRDGQLAQFRENLTIPLSDAQRRFIFNIHGNAGVGKSFLLQQLRQAAIEHEGVTACVSESIYGIPDTLAAIAADFALQGQRLKALEKRLAVYQELVRELEADPNAPQEAGTFFTHTAVKIGLHTAKGIPVVGSVAELIDADSLADQANKLRIYLGRKFRSHTDVQLLLSPSDELTPIFVEELGKLAKSSSPVCLFFDTYERTSPFLDGWLLDLLNNRHGALPGSLVITIAGQLPLDPNRWAAYLDVIADIPLAPFTDLEARQLLSRRGVMDDRVIEVILDLSGRLPLLVAMLAENRPADPGDVGDRSGDAVERFLKWEDDPSRRALALAAALSRRFNQDVVGLLADDVETRDAFNWLRRMPFITDKTGECHYHDVVRASMIRLQYRQSPQSWIKIHIRLAEGYKDWCEQLGLPDDEGWNNDSWASHTLEQAYHRLCASPSGALFSVLEQAVFACRIGNSLARRWAEMIMQAGVDTGDGDLRSWGKRLCDSLPATSSGTTDFLTELINNANLSQKTRAIALAQRGWQQYRSENEDAAVIDFNRAIELDSEYVWAIARRGETYRWMGRHEAALADFNRAIELDPEYAWAIASRGETYQAMGRHEAALADFNRAIELNPTSDWAIASRGLTYRWMGRHEAALADFNRAIELNPTSDWAIASRGLTYRWMGRHEAALADFNRAIELDPEYAGAIASRGETYQAMGRHEAALADFNRAIELNPTSDWAIARRGQTYQAMGRHEAALADFNRAIELDPNYAGAIASRGQTYQAMGRHETALADLNRAIELDPEYAWAIASRGQTYQAMGRHEAALADLNRAIELNPTSDWAIARRGQTYQAMGRHETALADFNRAIELNPTSDWAIASRGETYRLMGRHEAALADLNRAIELDPEYAWAIASRGQTYQAMGRHETALADLNRAIELDPEYAWAIASRGQTYQAMGRHEAALADFNRAIELNPTSDWAIARRGQTYQAMGRHEAALADFNRAIELNPTSDWAIASRGLTYRWMGRHEAALADFNRAIELDPNYAGAIAGRGETYRLMGRYEEALADLNKVIEFYPDLDWAITYRGRTYRQMGRHEEALADFNCAADLDPEYAEPHYERAVVYLLLADRDRAHAALHQAIDLGTQDIACRGATLPRLFDLALYQAALGAAEQAKILWAQAVTLPHAAAYIRCTALDQLRDLQRVIPVSAHLTELSQLLATYGSAD</sequence>
<proteinExistence type="predicted"/>
<dbReference type="SUPFAM" id="SSF48452">
    <property type="entry name" value="TPR-like"/>
    <property type="match status" value="2"/>
</dbReference>
<dbReference type="AlphaFoldDB" id="A0A7X0IJS6"/>
<evidence type="ECO:0000256" key="1">
    <source>
        <dbReference type="ARBA" id="ARBA00022737"/>
    </source>
</evidence>
<keyword evidence="1" id="KW-0677">Repeat</keyword>
<name>A0A7X0IJS6_9ACTN</name>
<protein>
    <submittedName>
        <fullName evidence="4">Tetratricopeptide (TPR) repeat protein</fullName>
    </submittedName>
</protein>
<dbReference type="InterPro" id="IPR019734">
    <property type="entry name" value="TPR_rpt"/>
</dbReference>
<comment type="caution">
    <text evidence="4">The sequence shown here is derived from an EMBL/GenBank/DDBJ whole genome shotgun (WGS) entry which is preliminary data.</text>
</comment>
<feature type="repeat" description="TPR" evidence="3">
    <location>
        <begin position="572"/>
        <end position="605"/>
    </location>
</feature>
<dbReference type="SMART" id="SM00028">
    <property type="entry name" value="TPR"/>
    <property type="match status" value="18"/>
</dbReference>
<evidence type="ECO:0000313" key="5">
    <source>
        <dbReference type="Proteomes" id="UP000555564"/>
    </source>
</evidence>
<dbReference type="PROSITE" id="PS50293">
    <property type="entry name" value="TPR_REGION"/>
    <property type="match status" value="5"/>
</dbReference>
<gene>
    <name evidence="4" type="ORF">BJ992_005917</name>
</gene>
<dbReference type="GO" id="GO:0009279">
    <property type="term" value="C:cell outer membrane"/>
    <property type="evidence" value="ECO:0007669"/>
    <property type="project" value="TreeGrafter"/>
</dbReference>
<dbReference type="Gene3D" id="3.40.50.300">
    <property type="entry name" value="P-loop containing nucleotide triphosphate hydrolases"/>
    <property type="match status" value="1"/>
</dbReference>
<dbReference type="InterPro" id="IPR011990">
    <property type="entry name" value="TPR-like_helical_dom_sf"/>
</dbReference>
<dbReference type="InterPro" id="IPR027417">
    <property type="entry name" value="P-loop_NTPase"/>
</dbReference>
<dbReference type="PANTHER" id="PTHR44858">
    <property type="entry name" value="TETRATRICOPEPTIDE REPEAT PROTEIN 6"/>
    <property type="match status" value="1"/>
</dbReference>
<dbReference type="SUPFAM" id="SSF52540">
    <property type="entry name" value="P-loop containing nucleoside triphosphate hydrolases"/>
    <property type="match status" value="1"/>
</dbReference>
<feature type="repeat" description="TPR" evidence="3">
    <location>
        <begin position="912"/>
        <end position="945"/>
    </location>
</feature>